<feature type="transmembrane region" description="Helical" evidence="8">
    <location>
        <begin position="453"/>
        <end position="471"/>
    </location>
</feature>
<organism evidence="10 11">
    <name type="scientific">Brunnivagina elsteri CCALA 953</name>
    <dbReference type="NCBI Taxonomy" id="987040"/>
    <lineage>
        <taxon>Bacteria</taxon>
        <taxon>Bacillati</taxon>
        <taxon>Cyanobacteriota</taxon>
        <taxon>Cyanophyceae</taxon>
        <taxon>Nostocales</taxon>
        <taxon>Calotrichaceae</taxon>
        <taxon>Brunnivagina</taxon>
    </lineage>
</organism>
<accession>A0A2A2TJ27</accession>
<dbReference type="Pfam" id="PF00361">
    <property type="entry name" value="Proton_antipo_M"/>
    <property type="match status" value="1"/>
</dbReference>
<proteinExistence type="inferred from homology"/>
<evidence type="ECO:0000256" key="4">
    <source>
        <dbReference type="ARBA" id="ARBA00022989"/>
    </source>
</evidence>
<feature type="transmembrane region" description="Helical" evidence="8">
    <location>
        <begin position="132"/>
        <end position="150"/>
    </location>
</feature>
<dbReference type="Proteomes" id="UP000218238">
    <property type="component" value="Unassembled WGS sequence"/>
</dbReference>
<dbReference type="GO" id="GO:0042773">
    <property type="term" value="P:ATP synthesis coupled electron transport"/>
    <property type="evidence" value="ECO:0007669"/>
    <property type="project" value="InterPro"/>
</dbReference>
<dbReference type="GO" id="GO:0048039">
    <property type="term" value="F:ubiquinone binding"/>
    <property type="evidence" value="ECO:0007669"/>
    <property type="project" value="TreeGrafter"/>
</dbReference>
<evidence type="ECO:0000259" key="9">
    <source>
        <dbReference type="Pfam" id="PF00361"/>
    </source>
</evidence>
<feature type="transmembrane region" description="Helical" evidence="8">
    <location>
        <begin position="367"/>
        <end position="393"/>
    </location>
</feature>
<reference evidence="10 11" key="1">
    <citation type="submission" date="2017-08" db="EMBL/GenBank/DDBJ databases">
        <title>Draft genome sequence of filamentous cyanobacterium Calothrix elsteri CCALA 953.</title>
        <authorList>
            <person name="Gagunashvili A.N."/>
            <person name="Elster J."/>
            <person name="Andresson O.S."/>
        </authorList>
    </citation>
    <scope>NUCLEOTIDE SEQUENCE [LARGE SCALE GENOMIC DNA]</scope>
    <source>
        <strain evidence="10 11">CCALA 953</strain>
    </source>
</reference>
<feature type="transmembrane region" description="Helical" evidence="8">
    <location>
        <begin position="108"/>
        <end position="126"/>
    </location>
</feature>
<protein>
    <submittedName>
        <fullName evidence="10">NAD(P)H-quinone oxidoreductase subunit D4</fullName>
        <ecNumber evidence="10">1.6.5.3</ecNumber>
    </submittedName>
</protein>
<dbReference type="GO" id="GO:0003954">
    <property type="term" value="F:NADH dehydrogenase activity"/>
    <property type="evidence" value="ECO:0007669"/>
    <property type="project" value="TreeGrafter"/>
</dbReference>
<evidence type="ECO:0000256" key="2">
    <source>
        <dbReference type="ARBA" id="ARBA00009025"/>
    </source>
</evidence>
<keyword evidence="10" id="KW-0560">Oxidoreductase</keyword>
<evidence type="ECO:0000256" key="3">
    <source>
        <dbReference type="ARBA" id="ARBA00022692"/>
    </source>
</evidence>
<dbReference type="InterPro" id="IPR001750">
    <property type="entry name" value="ND/Mrp_TM"/>
</dbReference>
<feature type="transmembrane region" description="Helical" evidence="8">
    <location>
        <begin position="205"/>
        <end position="228"/>
    </location>
</feature>
<dbReference type="NCBIfam" id="TIGR01972">
    <property type="entry name" value="NDH_I_M"/>
    <property type="match status" value="1"/>
</dbReference>
<evidence type="ECO:0000313" key="11">
    <source>
        <dbReference type="Proteomes" id="UP000218238"/>
    </source>
</evidence>
<dbReference type="EMBL" id="NTFS01000123">
    <property type="protein sequence ID" value="PAX54085.1"/>
    <property type="molecule type" value="Genomic_DNA"/>
</dbReference>
<keyword evidence="11" id="KW-1185">Reference proteome</keyword>
<feature type="transmembrane region" description="Helical" evidence="8">
    <location>
        <begin position="322"/>
        <end position="346"/>
    </location>
</feature>
<dbReference type="InterPro" id="IPR010227">
    <property type="entry name" value="NADH_Q_OxRdtase_chainM/4"/>
</dbReference>
<comment type="subcellular location">
    <subcellularLocation>
        <location evidence="1">Endomembrane system</location>
        <topology evidence="1">Multi-pass membrane protein</topology>
    </subcellularLocation>
    <subcellularLocation>
        <location evidence="7">Membrane</location>
        <topology evidence="7">Multi-pass membrane protein</topology>
    </subcellularLocation>
</comment>
<evidence type="ECO:0000256" key="8">
    <source>
        <dbReference type="SAM" id="Phobius"/>
    </source>
</evidence>
<comment type="function">
    <text evidence="6">NDH-1 shuttles electrons from NAD(P)H, via FMN and iron-sulfur (Fe-S) centers, to quinones in the respiratory chain. The immediate electron acceptor for the enzyme in this species is believed to be plastoquinone. Couples the redox reaction to proton translocation (for every two electrons transferred, four hydrogen ions are translocated across the cytoplasmic membrane), and thus conserves the redox energy in a proton gradient.</text>
</comment>
<keyword evidence="5 8" id="KW-0472">Membrane</keyword>
<dbReference type="PRINTS" id="PR01437">
    <property type="entry name" value="NUOXDRDTASE4"/>
</dbReference>
<feature type="transmembrane region" description="Helical" evidence="8">
    <location>
        <begin position="70"/>
        <end position="96"/>
    </location>
</feature>
<feature type="transmembrane region" description="Helical" evidence="8">
    <location>
        <begin position="266"/>
        <end position="287"/>
    </location>
</feature>
<dbReference type="PANTHER" id="PTHR43507">
    <property type="entry name" value="NADH-UBIQUINONE OXIDOREDUCTASE CHAIN 4"/>
    <property type="match status" value="1"/>
</dbReference>
<keyword evidence="3 7" id="KW-0812">Transmembrane</keyword>
<feature type="transmembrane region" description="Helical" evidence="8">
    <location>
        <begin position="162"/>
        <end position="185"/>
    </location>
</feature>
<feature type="transmembrane region" description="Helical" evidence="8">
    <location>
        <begin position="405"/>
        <end position="427"/>
    </location>
</feature>
<dbReference type="NCBIfam" id="NF005611">
    <property type="entry name" value="PRK07363.1"/>
    <property type="match status" value="1"/>
</dbReference>
<comment type="caution">
    <text evidence="10">The sequence shown here is derived from an EMBL/GenBank/DDBJ whole genome shotgun (WGS) entry which is preliminary data.</text>
</comment>
<dbReference type="GO" id="GO:0012505">
    <property type="term" value="C:endomembrane system"/>
    <property type="evidence" value="ECO:0007669"/>
    <property type="project" value="UniProtKB-SubCell"/>
</dbReference>
<evidence type="ECO:0000256" key="6">
    <source>
        <dbReference type="ARBA" id="ARBA00025624"/>
    </source>
</evidence>
<gene>
    <name evidence="10" type="ORF">CK510_12840</name>
</gene>
<dbReference type="GO" id="GO:0008137">
    <property type="term" value="F:NADH dehydrogenase (ubiquinone) activity"/>
    <property type="evidence" value="ECO:0007669"/>
    <property type="project" value="InterPro"/>
</dbReference>
<feature type="transmembrane region" description="Helical" evidence="8">
    <location>
        <begin position="299"/>
        <end position="316"/>
    </location>
</feature>
<evidence type="ECO:0000256" key="5">
    <source>
        <dbReference type="ARBA" id="ARBA00023136"/>
    </source>
</evidence>
<feature type="domain" description="NADH:quinone oxidoreductase/Mrp antiporter transmembrane" evidence="9">
    <location>
        <begin position="126"/>
        <end position="419"/>
    </location>
</feature>
<feature type="transmembrane region" description="Helical" evidence="8">
    <location>
        <begin position="240"/>
        <end position="260"/>
    </location>
</feature>
<dbReference type="InterPro" id="IPR003918">
    <property type="entry name" value="NADH_UbQ_OxRdtase"/>
</dbReference>
<dbReference type="AlphaFoldDB" id="A0A2A2TJ27"/>
<dbReference type="PANTHER" id="PTHR43507:SF21">
    <property type="entry name" value="NAD(P)H-QUINONE OXIDOREDUCTASE CHAIN 4, CHLOROPLASTIC"/>
    <property type="match status" value="1"/>
</dbReference>
<dbReference type="OrthoDB" id="416973at2"/>
<dbReference type="RefSeq" id="WP_095722078.1">
    <property type="nucleotide sequence ID" value="NZ_NTFS01000123.1"/>
</dbReference>
<evidence type="ECO:0000256" key="1">
    <source>
        <dbReference type="ARBA" id="ARBA00004127"/>
    </source>
</evidence>
<feature type="transmembrane region" description="Helical" evidence="8">
    <location>
        <begin position="6"/>
        <end position="23"/>
    </location>
</feature>
<dbReference type="GO" id="GO:0016020">
    <property type="term" value="C:membrane"/>
    <property type="evidence" value="ECO:0007669"/>
    <property type="project" value="UniProtKB-SubCell"/>
</dbReference>
<name>A0A2A2TJ27_9CYAN</name>
<keyword evidence="4 8" id="KW-1133">Transmembrane helix</keyword>
<evidence type="ECO:0000313" key="10">
    <source>
        <dbReference type="EMBL" id="PAX54085.1"/>
    </source>
</evidence>
<dbReference type="GO" id="GO:0015990">
    <property type="term" value="P:electron transport coupled proton transport"/>
    <property type="evidence" value="ECO:0007669"/>
    <property type="project" value="TreeGrafter"/>
</dbReference>
<comment type="similarity">
    <text evidence="2">Belongs to the complex I subunit 4 family.</text>
</comment>
<dbReference type="EC" id="1.6.5.3" evidence="10"/>
<feature type="transmembrane region" description="Helical" evidence="8">
    <location>
        <begin position="30"/>
        <end position="50"/>
    </location>
</feature>
<sequence length="499" mass="53890">MLSVLIWVPIFGALLVALFPNKLPTGNVRLGALFISGFTLLWNVFVLIKFDVSNPGMQFRENIPWNETLGLNYQLGVDGLSILMLALNSLLTWIAIYSSSKDTARPRLFYSLILLISGGVAGAFMAENLLLFFLFYELELIPFYLLISIWGGEKRNYAGIKFLIYTAVSGALILATFLGIVWLTGSKSFAMSDISTQSLSAASQLILLVGIVVGFGIKIPLVPFHTWLPDAYVEASAPVAILLGGVLAKLGTYGLLRFGMSMFPDAWSAIAPTLAIWGAGSAIYGTLTAIAQKDIKRMVAYSSIGHMGYVLLASAASTPLSLVGAIAQMVSHGIILAILFHLVGVVEAKVGTRELDKLNGLMSPIRGLPLVSALLVLGGMASAGIPGMTGFIAEFIVFQGSFSVFPIPTLMCVIATALTAVYFVILLNRTCFGKLDNNLAYYPRTFWSEKMPAFILTALIIFLGVQPNWLVRWSEPTTTAMVAHIPQIKTTTSPQIALK</sequence>
<evidence type="ECO:0000256" key="7">
    <source>
        <dbReference type="RuleBase" id="RU000320"/>
    </source>
</evidence>